<sequence length="382" mass="42192">MDQFRKILKMAGPDADTRPLRHANSMPMRSKSKSRREQEPDPNKPVYRGKTPLKPSDIVYVKQTPDTVGLSGDHQEDRLYPGYHDPYYDILNKFPSPPAPPPVPPRNPLRSTSLNKRDAAPYVVEATLRHAPAGRVRTVQRSSSVACFSRPTAAAYPALSGKPPSLRQRREFPIHGAVAIPEPPIEDKLPVIGSNAVLGSHTPRQAERMRAKSQSQAAHLAHGQNHSRWQQSGAHPPLSHAVVHALPPNLRQPSVTSLRSRAPSGVGRGRTHTGDATDHVEWEEARKRIVTSPLSPPVLENAPSYLRPIYFDMRNHRCLAIGLDYHLHLATGTGRPLDARYYEGGYHRLLEASIPKGIVPEVGTEWSNDFPPSASCACTSLL</sequence>
<evidence type="ECO:0000256" key="1">
    <source>
        <dbReference type="SAM" id="MobiDB-lite"/>
    </source>
</evidence>
<protein>
    <submittedName>
        <fullName evidence="2">Uncharacterized protein</fullName>
    </submittedName>
</protein>
<name>A0A0D0EB36_9AGAM</name>
<accession>A0A0D0EB36</accession>
<reference evidence="2 3" key="1">
    <citation type="submission" date="2014-04" db="EMBL/GenBank/DDBJ databases">
        <authorList>
            <consortium name="DOE Joint Genome Institute"/>
            <person name="Kuo A."/>
            <person name="Kohler A."/>
            <person name="Jargeat P."/>
            <person name="Nagy L.G."/>
            <person name="Floudas D."/>
            <person name="Copeland A."/>
            <person name="Barry K.W."/>
            <person name="Cichocki N."/>
            <person name="Veneault-Fourrey C."/>
            <person name="LaButti K."/>
            <person name="Lindquist E.A."/>
            <person name="Lipzen A."/>
            <person name="Lundell T."/>
            <person name="Morin E."/>
            <person name="Murat C."/>
            <person name="Sun H."/>
            <person name="Tunlid A."/>
            <person name="Henrissat B."/>
            <person name="Grigoriev I.V."/>
            <person name="Hibbett D.S."/>
            <person name="Martin F."/>
            <person name="Nordberg H.P."/>
            <person name="Cantor M.N."/>
            <person name="Hua S.X."/>
        </authorList>
    </citation>
    <scope>NUCLEOTIDE SEQUENCE [LARGE SCALE GENOMIC DNA]</scope>
    <source>
        <strain evidence="2 3">Ve08.2h10</strain>
    </source>
</reference>
<gene>
    <name evidence="2" type="ORF">PAXRUDRAFT_136996</name>
</gene>
<feature type="compositionally biased region" description="Polar residues" evidence="1">
    <location>
        <begin position="224"/>
        <end position="233"/>
    </location>
</feature>
<dbReference type="InParanoid" id="A0A0D0EB36"/>
<dbReference type="OrthoDB" id="2681072at2759"/>
<dbReference type="Proteomes" id="UP000054538">
    <property type="component" value="Unassembled WGS sequence"/>
</dbReference>
<dbReference type="EMBL" id="KN824952">
    <property type="protein sequence ID" value="KIK97100.1"/>
    <property type="molecule type" value="Genomic_DNA"/>
</dbReference>
<evidence type="ECO:0000313" key="3">
    <source>
        <dbReference type="Proteomes" id="UP000054538"/>
    </source>
</evidence>
<feature type="region of interest" description="Disordered" evidence="1">
    <location>
        <begin position="216"/>
        <end position="274"/>
    </location>
</feature>
<proteinExistence type="predicted"/>
<organism evidence="2 3">
    <name type="scientific">Paxillus rubicundulus Ve08.2h10</name>
    <dbReference type="NCBI Taxonomy" id="930991"/>
    <lineage>
        <taxon>Eukaryota</taxon>
        <taxon>Fungi</taxon>
        <taxon>Dikarya</taxon>
        <taxon>Basidiomycota</taxon>
        <taxon>Agaricomycotina</taxon>
        <taxon>Agaricomycetes</taxon>
        <taxon>Agaricomycetidae</taxon>
        <taxon>Boletales</taxon>
        <taxon>Paxilineae</taxon>
        <taxon>Paxillaceae</taxon>
        <taxon>Paxillus</taxon>
    </lineage>
</organism>
<evidence type="ECO:0000313" key="2">
    <source>
        <dbReference type="EMBL" id="KIK97100.1"/>
    </source>
</evidence>
<feature type="region of interest" description="Disordered" evidence="1">
    <location>
        <begin position="1"/>
        <end position="79"/>
    </location>
</feature>
<keyword evidence="3" id="KW-1185">Reference proteome</keyword>
<dbReference type="HOGENOM" id="CLU_063092_0_0_1"/>
<dbReference type="AlphaFoldDB" id="A0A0D0EB36"/>
<reference evidence="3" key="2">
    <citation type="submission" date="2015-01" db="EMBL/GenBank/DDBJ databases">
        <title>Evolutionary Origins and Diversification of the Mycorrhizal Mutualists.</title>
        <authorList>
            <consortium name="DOE Joint Genome Institute"/>
            <consortium name="Mycorrhizal Genomics Consortium"/>
            <person name="Kohler A."/>
            <person name="Kuo A."/>
            <person name="Nagy L.G."/>
            <person name="Floudas D."/>
            <person name="Copeland A."/>
            <person name="Barry K.W."/>
            <person name="Cichocki N."/>
            <person name="Veneault-Fourrey C."/>
            <person name="LaButti K."/>
            <person name="Lindquist E.A."/>
            <person name="Lipzen A."/>
            <person name="Lundell T."/>
            <person name="Morin E."/>
            <person name="Murat C."/>
            <person name="Riley R."/>
            <person name="Ohm R."/>
            <person name="Sun H."/>
            <person name="Tunlid A."/>
            <person name="Henrissat B."/>
            <person name="Grigoriev I.V."/>
            <person name="Hibbett D.S."/>
            <person name="Martin F."/>
        </authorList>
    </citation>
    <scope>NUCLEOTIDE SEQUENCE [LARGE SCALE GENOMIC DNA]</scope>
    <source>
        <strain evidence="3">Ve08.2h10</strain>
    </source>
</reference>